<feature type="non-terminal residue" evidence="1">
    <location>
        <position position="144"/>
    </location>
</feature>
<reference evidence="1" key="1">
    <citation type="submission" date="2015-11" db="EMBL/GenBank/DDBJ databases">
        <title>De novo transcriptome assembly of four potential Pierce s Disease insect vectors from Arizona vineyards.</title>
        <authorList>
            <person name="Tassone E.E."/>
        </authorList>
    </citation>
    <scope>NUCLEOTIDE SEQUENCE</scope>
</reference>
<accession>A0A1B6J3C0</accession>
<protein>
    <submittedName>
        <fullName evidence="1">Uncharacterized protein</fullName>
    </submittedName>
</protein>
<sequence>RVCNPYNLLPDNLSSSVGIPPGYSVLNPSLQGQIPGIAHFHATSPGGNKTDQEIVINVFQHQKEQFAAAKSAYEQDNFARKISQTQMSHSQVVQHQTQPALLTDNQHLVMSLPVDHELLPSQAEPNVTAIRETSVNDFQQQFSY</sequence>
<dbReference type="EMBL" id="GECU01014058">
    <property type="protein sequence ID" value="JAS93648.1"/>
    <property type="molecule type" value="Transcribed_RNA"/>
</dbReference>
<dbReference type="AlphaFoldDB" id="A0A1B6J3C0"/>
<feature type="non-terminal residue" evidence="1">
    <location>
        <position position="1"/>
    </location>
</feature>
<gene>
    <name evidence="1" type="ORF">g.57076</name>
</gene>
<evidence type="ECO:0000313" key="1">
    <source>
        <dbReference type="EMBL" id="JAS93648.1"/>
    </source>
</evidence>
<name>A0A1B6J3C0_9HEMI</name>
<organism evidence="1">
    <name type="scientific">Homalodisca liturata</name>
    <dbReference type="NCBI Taxonomy" id="320908"/>
    <lineage>
        <taxon>Eukaryota</taxon>
        <taxon>Metazoa</taxon>
        <taxon>Ecdysozoa</taxon>
        <taxon>Arthropoda</taxon>
        <taxon>Hexapoda</taxon>
        <taxon>Insecta</taxon>
        <taxon>Pterygota</taxon>
        <taxon>Neoptera</taxon>
        <taxon>Paraneoptera</taxon>
        <taxon>Hemiptera</taxon>
        <taxon>Auchenorrhyncha</taxon>
        <taxon>Membracoidea</taxon>
        <taxon>Cicadellidae</taxon>
        <taxon>Cicadellinae</taxon>
        <taxon>Proconiini</taxon>
        <taxon>Homalodisca</taxon>
    </lineage>
</organism>
<proteinExistence type="predicted"/>